<protein>
    <submittedName>
        <fullName evidence="2">Uncharacterized protein</fullName>
    </submittedName>
</protein>
<name>A0AAV7NX04_PLEWA</name>
<proteinExistence type="predicted"/>
<organism evidence="2 3">
    <name type="scientific">Pleurodeles waltl</name>
    <name type="common">Iberian ribbed newt</name>
    <dbReference type="NCBI Taxonomy" id="8319"/>
    <lineage>
        <taxon>Eukaryota</taxon>
        <taxon>Metazoa</taxon>
        <taxon>Chordata</taxon>
        <taxon>Craniata</taxon>
        <taxon>Vertebrata</taxon>
        <taxon>Euteleostomi</taxon>
        <taxon>Amphibia</taxon>
        <taxon>Batrachia</taxon>
        <taxon>Caudata</taxon>
        <taxon>Salamandroidea</taxon>
        <taxon>Salamandridae</taxon>
        <taxon>Pleurodelinae</taxon>
        <taxon>Pleurodeles</taxon>
    </lineage>
</organism>
<keyword evidence="3" id="KW-1185">Reference proteome</keyword>
<evidence type="ECO:0000256" key="1">
    <source>
        <dbReference type="SAM" id="MobiDB-lite"/>
    </source>
</evidence>
<reference evidence="2" key="1">
    <citation type="journal article" date="2022" name="bioRxiv">
        <title>Sequencing and chromosome-scale assembly of the giantPleurodeles waltlgenome.</title>
        <authorList>
            <person name="Brown T."/>
            <person name="Elewa A."/>
            <person name="Iarovenko S."/>
            <person name="Subramanian E."/>
            <person name="Araus A.J."/>
            <person name="Petzold A."/>
            <person name="Susuki M."/>
            <person name="Suzuki K.-i.T."/>
            <person name="Hayashi T."/>
            <person name="Toyoda A."/>
            <person name="Oliveira C."/>
            <person name="Osipova E."/>
            <person name="Leigh N.D."/>
            <person name="Simon A."/>
            <person name="Yun M.H."/>
        </authorList>
    </citation>
    <scope>NUCLEOTIDE SEQUENCE</scope>
    <source>
        <strain evidence="2">20211129_DDA</strain>
        <tissue evidence="2">Liver</tissue>
    </source>
</reference>
<dbReference type="Proteomes" id="UP001066276">
    <property type="component" value="Chromosome 8"/>
</dbReference>
<comment type="caution">
    <text evidence="2">The sequence shown here is derived from an EMBL/GenBank/DDBJ whole genome shotgun (WGS) entry which is preliminary data.</text>
</comment>
<dbReference type="EMBL" id="JANPWB010000012">
    <property type="protein sequence ID" value="KAJ1119119.1"/>
    <property type="molecule type" value="Genomic_DNA"/>
</dbReference>
<evidence type="ECO:0000313" key="3">
    <source>
        <dbReference type="Proteomes" id="UP001066276"/>
    </source>
</evidence>
<evidence type="ECO:0000313" key="2">
    <source>
        <dbReference type="EMBL" id="KAJ1119119.1"/>
    </source>
</evidence>
<feature type="region of interest" description="Disordered" evidence="1">
    <location>
        <begin position="1"/>
        <end position="20"/>
    </location>
</feature>
<dbReference type="AlphaFoldDB" id="A0AAV7NX04"/>
<sequence>MRRHCNASGKGKFPDLSGGSSDRLALPLTWTLGAWLGPRQAAWSGCPGSSERGLVVRRGLWGILSPGSGVRQAGWGACRRPEVRSISVGASLPSLLWPERRLTRAAAWRGAAAWRELGRACAERRRQPWLPTLAGDRAEVAARFGFWHLVDFALPVSPESAGG</sequence>
<gene>
    <name evidence="2" type="ORF">NDU88_007305</name>
</gene>
<accession>A0AAV7NX04</accession>